<keyword evidence="2" id="KW-1185">Reference proteome</keyword>
<dbReference type="RefSeq" id="WP_326757495.1">
    <property type="nucleotide sequence ID" value="NZ_CP109135.1"/>
</dbReference>
<organism evidence="1 2">
    <name type="scientific">Streptomyces phaeochromogenes</name>
    <dbReference type="NCBI Taxonomy" id="1923"/>
    <lineage>
        <taxon>Bacteria</taxon>
        <taxon>Bacillati</taxon>
        <taxon>Actinomycetota</taxon>
        <taxon>Actinomycetes</taxon>
        <taxon>Kitasatosporales</taxon>
        <taxon>Streptomycetaceae</taxon>
        <taxon>Streptomyces</taxon>
        <taxon>Streptomyces phaeochromogenes group</taxon>
    </lineage>
</organism>
<proteinExistence type="predicted"/>
<dbReference type="Proteomes" id="UP001340816">
    <property type="component" value="Chromosome"/>
</dbReference>
<evidence type="ECO:0008006" key="3">
    <source>
        <dbReference type="Google" id="ProtNLM"/>
    </source>
</evidence>
<reference evidence="1 2" key="1">
    <citation type="submission" date="2022-10" db="EMBL/GenBank/DDBJ databases">
        <title>The complete genomes of actinobacterial strains from the NBC collection.</title>
        <authorList>
            <person name="Joergensen T.S."/>
            <person name="Alvarez Arevalo M."/>
            <person name="Sterndorff E.B."/>
            <person name="Faurdal D."/>
            <person name="Vuksanovic O."/>
            <person name="Mourched A.-S."/>
            <person name="Charusanti P."/>
            <person name="Shaw S."/>
            <person name="Blin K."/>
            <person name="Weber T."/>
        </authorList>
    </citation>
    <scope>NUCLEOTIDE SEQUENCE [LARGE SCALE GENOMIC DNA]</scope>
    <source>
        <strain evidence="1 2">NBC 01752</strain>
    </source>
</reference>
<sequence>MALPLTDALLGCLPVVLPDRRYWFSWLQPGATVPGQILFEDPDDPHIKEFRTVAPDPEQALPLIEKAYGDPGAAADTLGHIGLTQQVGQVAIALAATGDRTTQEAVRLTNAVADTLDARNVLPLVVSSVRAASDSLPSS</sequence>
<gene>
    <name evidence="1" type="ORF">OHB35_01270</name>
</gene>
<evidence type="ECO:0000313" key="1">
    <source>
        <dbReference type="EMBL" id="WSD11949.1"/>
    </source>
</evidence>
<evidence type="ECO:0000313" key="2">
    <source>
        <dbReference type="Proteomes" id="UP001340816"/>
    </source>
</evidence>
<accession>A0ABZ1H113</accession>
<protein>
    <recommendedName>
        <fullName evidence="3">ANTAR domain-containing protein</fullName>
    </recommendedName>
</protein>
<name>A0ABZ1H113_STRPH</name>
<dbReference type="EMBL" id="CP109135">
    <property type="protein sequence ID" value="WSD11949.1"/>
    <property type="molecule type" value="Genomic_DNA"/>
</dbReference>